<dbReference type="PROSITE" id="PS51819">
    <property type="entry name" value="VOC"/>
    <property type="match status" value="1"/>
</dbReference>
<protein>
    <submittedName>
        <fullName evidence="3">VOC family virulence protein</fullName>
    </submittedName>
</protein>
<feature type="domain" description="VOC" evidence="2">
    <location>
        <begin position="7"/>
        <end position="123"/>
    </location>
</feature>
<dbReference type="PANTHER" id="PTHR21366:SF14">
    <property type="entry name" value="GLYOXALASE DOMAIN-CONTAINING PROTEIN 5"/>
    <property type="match status" value="1"/>
</dbReference>
<feature type="region of interest" description="Disordered" evidence="1">
    <location>
        <begin position="102"/>
        <end position="126"/>
    </location>
</feature>
<name>A0A2M9G3V1_9PROT</name>
<gene>
    <name evidence="3" type="ORF">CVT23_07740</name>
</gene>
<dbReference type="PANTHER" id="PTHR21366">
    <property type="entry name" value="GLYOXALASE FAMILY PROTEIN"/>
    <property type="match status" value="1"/>
</dbReference>
<dbReference type="Gene3D" id="3.10.180.10">
    <property type="entry name" value="2,3-Dihydroxybiphenyl 1,2-Dioxygenase, domain 1"/>
    <property type="match status" value="1"/>
</dbReference>
<evidence type="ECO:0000313" key="4">
    <source>
        <dbReference type="Proteomes" id="UP000229498"/>
    </source>
</evidence>
<dbReference type="OrthoDB" id="9812656at2"/>
<reference evidence="3 4" key="1">
    <citation type="submission" date="2017-11" db="EMBL/GenBank/DDBJ databases">
        <title>Draft genome sequence of Rhizobiales bacterium SY3-13.</title>
        <authorList>
            <person name="Sun C."/>
        </authorList>
    </citation>
    <scope>NUCLEOTIDE SEQUENCE [LARGE SCALE GENOMIC DNA]</scope>
    <source>
        <strain evidence="3 4">SY3-13</strain>
    </source>
</reference>
<dbReference type="Pfam" id="PF00903">
    <property type="entry name" value="Glyoxalase"/>
    <property type="match status" value="1"/>
</dbReference>
<dbReference type="InterPro" id="IPR004360">
    <property type="entry name" value="Glyas_Fos-R_dOase_dom"/>
</dbReference>
<organism evidence="3 4">
    <name type="scientific">Minwuia thermotolerans</name>
    <dbReference type="NCBI Taxonomy" id="2056226"/>
    <lineage>
        <taxon>Bacteria</taxon>
        <taxon>Pseudomonadati</taxon>
        <taxon>Pseudomonadota</taxon>
        <taxon>Alphaproteobacteria</taxon>
        <taxon>Minwuiales</taxon>
        <taxon>Minwuiaceae</taxon>
        <taxon>Minwuia</taxon>
    </lineage>
</organism>
<dbReference type="EMBL" id="PHIG01000029">
    <property type="protein sequence ID" value="PJK30356.1"/>
    <property type="molecule type" value="Genomic_DNA"/>
</dbReference>
<dbReference type="AlphaFoldDB" id="A0A2M9G3V1"/>
<proteinExistence type="predicted"/>
<comment type="caution">
    <text evidence="3">The sequence shown here is derived from an EMBL/GenBank/DDBJ whole genome shotgun (WGS) entry which is preliminary data.</text>
</comment>
<dbReference type="Proteomes" id="UP000229498">
    <property type="component" value="Unassembled WGS sequence"/>
</dbReference>
<dbReference type="InterPro" id="IPR050383">
    <property type="entry name" value="GlyoxalaseI/FosfomycinResist"/>
</dbReference>
<dbReference type="SUPFAM" id="SSF54593">
    <property type="entry name" value="Glyoxalase/Bleomycin resistance protein/Dihydroxybiphenyl dioxygenase"/>
    <property type="match status" value="1"/>
</dbReference>
<sequence>MSISIARIDHVVLNVTDMDRAIAFYREVLGCEVERTVERIGLVQMRAGACLIDLFPAKAPSETPNMDHFCVRVEPWNVDEIMAHLEKHGVDKGETVTRYGAEGDGPSIYIQDPDGNTVELKGPPVG</sequence>
<evidence type="ECO:0000313" key="3">
    <source>
        <dbReference type="EMBL" id="PJK30356.1"/>
    </source>
</evidence>
<evidence type="ECO:0000259" key="2">
    <source>
        <dbReference type="PROSITE" id="PS51819"/>
    </source>
</evidence>
<evidence type="ECO:0000256" key="1">
    <source>
        <dbReference type="SAM" id="MobiDB-lite"/>
    </source>
</evidence>
<accession>A0A2M9G3V1</accession>
<dbReference type="InterPro" id="IPR029068">
    <property type="entry name" value="Glyas_Bleomycin-R_OHBP_Dase"/>
</dbReference>
<dbReference type="RefSeq" id="WP_109795550.1">
    <property type="nucleotide sequence ID" value="NZ_PHIG01000029.1"/>
</dbReference>
<keyword evidence="4" id="KW-1185">Reference proteome</keyword>
<dbReference type="InterPro" id="IPR037523">
    <property type="entry name" value="VOC_core"/>
</dbReference>